<dbReference type="AlphaFoldDB" id="A0A2U1AVX6"/>
<dbReference type="Proteomes" id="UP000245959">
    <property type="component" value="Unassembled WGS sequence"/>
</dbReference>
<dbReference type="EMBL" id="QEKH01000016">
    <property type="protein sequence ID" value="PVY40552.1"/>
    <property type="molecule type" value="Genomic_DNA"/>
</dbReference>
<evidence type="ECO:0000313" key="2">
    <source>
        <dbReference type="Proteomes" id="UP000245959"/>
    </source>
</evidence>
<protein>
    <submittedName>
        <fullName evidence="1">Uncharacterized protein</fullName>
    </submittedName>
</protein>
<reference evidence="1 2" key="1">
    <citation type="submission" date="2018-04" db="EMBL/GenBank/DDBJ databases">
        <title>Genomic Encyclopedia of Type Strains, Phase IV (KMG-IV): sequencing the most valuable type-strain genomes for metagenomic binning, comparative biology and taxonomic classification.</title>
        <authorList>
            <person name="Goeker M."/>
        </authorList>
    </citation>
    <scope>NUCLEOTIDE SEQUENCE [LARGE SCALE GENOMIC DNA]</scope>
    <source>
        <strain evidence="1 2">DSM 14823</strain>
    </source>
</reference>
<accession>A0A2U1AVX6</accession>
<sequence>MRVARYVPKKRVMLVTIGISKGHVGSFAGMARN</sequence>
<name>A0A2U1AVX6_9BACT</name>
<proteinExistence type="predicted"/>
<keyword evidence="2" id="KW-1185">Reference proteome</keyword>
<gene>
    <name evidence="1" type="ORF">C8D82_1163</name>
</gene>
<comment type="caution">
    <text evidence="1">The sequence shown here is derived from an EMBL/GenBank/DDBJ whole genome shotgun (WGS) entry which is preliminary data.</text>
</comment>
<organism evidence="1 2">
    <name type="scientific">Victivallis vadensis</name>
    <dbReference type="NCBI Taxonomy" id="172901"/>
    <lineage>
        <taxon>Bacteria</taxon>
        <taxon>Pseudomonadati</taxon>
        <taxon>Lentisphaerota</taxon>
        <taxon>Lentisphaeria</taxon>
        <taxon>Victivallales</taxon>
        <taxon>Victivallaceae</taxon>
        <taxon>Victivallis</taxon>
    </lineage>
</organism>
<evidence type="ECO:0000313" key="1">
    <source>
        <dbReference type="EMBL" id="PVY40552.1"/>
    </source>
</evidence>